<dbReference type="InterPro" id="IPR036823">
    <property type="entry name" value="Ribosomal_uS7_dom_sf"/>
</dbReference>
<dbReference type="GO" id="GO:0006412">
    <property type="term" value="P:translation"/>
    <property type="evidence" value="ECO:0007669"/>
    <property type="project" value="UniProtKB-UniRule"/>
</dbReference>
<dbReference type="EMBL" id="MFIZ01000012">
    <property type="protein sequence ID" value="OGG11885.1"/>
    <property type="molecule type" value="Genomic_DNA"/>
</dbReference>
<dbReference type="Proteomes" id="UP000177268">
    <property type="component" value="Unassembled WGS sequence"/>
</dbReference>
<dbReference type="PIRSF" id="PIRSF002122">
    <property type="entry name" value="RPS7p_RPS7a_RPS5e_RPS7o"/>
    <property type="match status" value="1"/>
</dbReference>
<accession>A0A1F5ZHS3</accession>
<dbReference type="CDD" id="cd14869">
    <property type="entry name" value="uS7_Bacteria"/>
    <property type="match status" value="1"/>
</dbReference>
<proteinExistence type="inferred from homology"/>
<dbReference type="PANTHER" id="PTHR11205">
    <property type="entry name" value="RIBOSOMAL PROTEIN S7"/>
    <property type="match status" value="1"/>
</dbReference>
<organism evidence="8 9">
    <name type="scientific">Candidatus Gottesmanbacteria bacterium RBG_13_45_10</name>
    <dbReference type="NCBI Taxonomy" id="1798370"/>
    <lineage>
        <taxon>Bacteria</taxon>
        <taxon>Candidatus Gottesmaniibacteriota</taxon>
    </lineage>
</organism>
<dbReference type="GO" id="GO:0003735">
    <property type="term" value="F:structural constituent of ribosome"/>
    <property type="evidence" value="ECO:0007669"/>
    <property type="project" value="InterPro"/>
</dbReference>
<name>A0A1F5ZHS3_9BACT</name>
<comment type="caution">
    <text evidence="8">The sequence shown here is derived from an EMBL/GenBank/DDBJ whole genome shotgun (WGS) entry which is preliminary data.</text>
</comment>
<keyword evidence="3 6" id="KW-0694">RNA-binding</keyword>
<dbReference type="GO" id="GO:0015935">
    <property type="term" value="C:small ribosomal subunit"/>
    <property type="evidence" value="ECO:0007669"/>
    <property type="project" value="InterPro"/>
</dbReference>
<keyword evidence="4 6" id="KW-0689">Ribosomal protein</keyword>
<dbReference type="NCBIfam" id="TIGR01029">
    <property type="entry name" value="rpsG_bact"/>
    <property type="match status" value="1"/>
</dbReference>
<dbReference type="HAMAP" id="MF_00480_B">
    <property type="entry name" value="Ribosomal_uS7_B"/>
    <property type="match status" value="1"/>
</dbReference>
<comment type="function">
    <text evidence="6">One of the primary rRNA binding proteins, it binds directly to 16S rRNA where it nucleates assembly of the head domain of the 30S subunit. Is located at the subunit interface close to the decoding center, probably blocks exit of the E-site tRNA.</text>
</comment>
<protein>
    <recommendedName>
        <fullName evidence="6">Small ribosomal subunit protein uS7</fullName>
    </recommendedName>
</protein>
<dbReference type="GO" id="GO:0000049">
    <property type="term" value="F:tRNA binding"/>
    <property type="evidence" value="ECO:0007669"/>
    <property type="project" value="UniProtKB-UniRule"/>
</dbReference>
<evidence type="ECO:0000259" key="7">
    <source>
        <dbReference type="Pfam" id="PF00177"/>
    </source>
</evidence>
<dbReference type="InterPro" id="IPR005717">
    <property type="entry name" value="Ribosomal_uS7_bac/org-type"/>
</dbReference>
<keyword evidence="5 6" id="KW-0687">Ribonucleoprotein</keyword>
<evidence type="ECO:0000313" key="8">
    <source>
        <dbReference type="EMBL" id="OGG11885.1"/>
    </source>
</evidence>
<keyword evidence="6" id="KW-0820">tRNA-binding</keyword>
<evidence type="ECO:0000256" key="4">
    <source>
        <dbReference type="ARBA" id="ARBA00022980"/>
    </source>
</evidence>
<dbReference type="GO" id="GO:0019843">
    <property type="term" value="F:rRNA binding"/>
    <property type="evidence" value="ECO:0007669"/>
    <property type="project" value="UniProtKB-UniRule"/>
</dbReference>
<comment type="similarity">
    <text evidence="1 6">Belongs to the universal ribosomal protein uS7 family.</text>
</comment>
<gene>
    <name evidence="6" type="primary">rpsG</name>
    <name evidence="8" type="ORF">A2Z00_00340</name>
</gene>
<keyword evidence="2 6" id="KW-0699">rRNA-binding</keyword>
<dbReference type="SUPFAM" id="SSF47973">
    <property type="entry name" value="Ribosomal protein S7"/>
    <property type="match status" value="1"/>
</dbReference>
<dbReference type="Gene3D" id="1.10.455.10">
    <property type="entry name" value="Ribosomal protein S7 domain"/>
    <property type="match status" value="1"/>
</dbReference>
<evidence type="ECO:0000256" key="3">
    <source>
        <dbReference type="ARBA" id="ARBA00022884"/>
    </source>
</evidence>
<evidence type="ECO:0000256" key="5">
    <source>
        <dbReference type="ARBA" id="ARBA00023274"/>
    </source>
</evidence>
<sequence>MSRSGRVIKSLHASDPVYGNRLLGRFINRVMHSGKKRTAERQVYGALDVIKEKGEDPIKVFETAIANAGPKMEVKARRVGGASYQVPTEVRGDRRVALAMRWIVGFANKRSNKEYKSFAEKLAVELMEAAKGQGDAIKKRDTVHRMAEANRAFAHFKW</sequence>
<comment type="subunit">
    <text evidence="6">Part of the 30S ribosomal subunit. Contacts proteins S9 and S11.</text>
</comment>
<dbReference type="InterPro" id="IPR000235">
    <property type="entry name" value="Ribosomal_uS7"/>
</dbReference>
<dbReference type="FunFam" id="1.10.455.10:FF:000001">
    <property type="entry name" value="30S ribosomal protein S7"/>
    <property type="match status" value="1"/>
</dbReference>
<dbReference type="InterPro" id="IPR023798">
    <property type="entry name" value="Ribosomal_uS7_dom"/>
</dbReference>
<evidence type="ECO:0000313" key="9">
    <source>
        <dbReference type="Proteomes" id="UP000177268"/>
    </source>
</evidence>
<evidence type="ECO:0000256" key="2">
    <source>
        <dbReference type="ARBA" id="ARBA00022730"/>
    </source>
</evidence>
<reference evidence="8 9" key="1">
    <citation type="journal article" date="2016" name="Nat. Commun.">
        <title>Thousands of microbial genomes shed light on interconnected biogeochemical processes in an aquifer system.</title>
        <authorList>
            <person name="Anantharaman K."/>
            <person name="Brown C.T."/>
            <person name="Hug L.A."/>
            <person name="Sharon I."/>
            <person name="Castelle C.J."/>
            <person name="Probst A.J."/>
            <person name="Thomas B.C."/>
            <person name="Singh A."/>
            <person name="Wilkins M.J."/>
            <person name="Karaoz U."/>
            <person name="Brodie E.L."/>
            <person name="Williams K.H."/>
            <person name="Hubbard S.S."/>
            <person name="Banfield J.F."/>
        </authorList>
    </citation>
    <scope>NUCLEOTIDE SEQUENCE [LARGE SCALE GENOMIC DNA]</scope>
</reference>
<dbReference type="STRING" id="1798370.A2Z00_00340"/>
<evidence type="ECO:0000256" key="1">
    <source>
        <dbReference type="ARBA" id="ARBA00007151"/>
    </source>
</evidence>
<feature type="domain" description="Small ribosomal subunit protein uS7" evidence="7">
    <location>
        <begin position="3"/>
        <end position="151"/>
    </location>
</feature>
<dbReference type="Pfam" id="PF00177">
    <property type="entry name" value="Ribosomal_S7"/>
    <property type="match status" value="1"/>
</dbReference>
<evidence type="ECO:0000256" key="6">
    <source>
        <dbReference type="HAMAP-Rule" id="MF_00480"/>
    </source>
</evidence>
<dbReference type="AlphaFoldDB" id="A0A1F5ZHS3"/>